<dbReference type="FunCoup" id="A0A0C3FTA5">
    <property type="interactions" value="7"/>
</dbReference>
<dbReference type="PANTHER" id="PTHR45962:SF1">
    <property type="entry name" value="N-FATTY-ACYL-AMINO ACID SYNTHASE_HYDROLASE PM20D1"/>
    <property type="match status" value="1"/>
</dbReference>
<dbReference type="FunFam" id="3.40.630.10:FF:000027">
    <property type="entry name" value="N-fatty-acyl-amino acid synthase/hydrolase PM20D1"/>
    <property type="match status" value="1"/>
</dbReference>
<name>A0A0C3FTA5_PILCF</name>
<feature type="binding site" evidence="7">
    <location>
        <position position="273"/>
    </location>
    <ligand>
        <name>Zn(2+)</name>
        <dbReference type="ChEBI" id="CHEBI:29105"/>
        <label>2</label>
    </ligand>
</feature>
<evidence type="ECO:0000256" key="2">
    <source>
        <dbReference type="ARBA" id="ARBA00022670"/>
    </source>
</evidence>
<dbReference type="GO" id="GO:0046872">
    <property type="term" value="F:metal ion binding"/>
    <property type="evidence" value="ECO:0007669"/>
    <property type="project" value="UniProtKB-KW"/>
</dbReference>
<evidence type="ECO:0000313" key="10">
    <source>
        <dbReference type="EMBL" id="KIM82989.1"/>
    </source>
</evidence>
<feature type="binding site" evidence="7">
    <location>
        <position position="555"/>
    </location>
    <ligand>
        <name>Zn(2+)</name>
        <dbReference type="ChEBI" id="CHEBI:29105"/>
        <label>1</label>
    </ligand>
</feature>
<evidence type="ECO:0000256" key="8">
    <source>
        <dbReference type="SAM" id="MobiDB-lite"/>
    </source>
</evidence>
<protein>
    <recommendedName>
        <fullName evidence="9">Peptidase M20 dimerisation domain-containing protein</fullName>
    </recommendedName>
</protein>
<evidence type="ECO:0000259" key="9">
    <source>
        <dbReference type="Pfam" id="PF07687"/>
    </source>
</evidence>
<dbReference type="SUPFAM" id="SSF55031">
    <property type="entry name" value="Bacterial exopeptidase dimerisation domain"/>
    <property type="match status" value="1"/>
</dbReference>
<dbReference type="InterPro" id="IPR047177">
    <property type="entry name" value="Pept_M20A"/>
</dbReference>
<dbReference type="SUPFAM" id="SSF53187">
    <property type="entry name" value="Zn-dependent exopeptidases"/>
    <property type="match status" value="1"/>
</dbReference>
<dbReference type="GO" id="GO:0004181">
    <property type="term" value="F:metallocarboxypeptidase activity"/>
    <property type="evidence" value="ECO:0007669"/>
    <property type="project" value="InterPro"/>
</dbReference>
<dbReference type="Gene3D" id="3.30.70.360">
    <property type="match status" value="1"/>
</dbReference>
<dbReference type="OrthoDB" id="3064516at2759"/>
<feature type="domain" description="Peptidase M20 dimerisation" evidence="9">
    <location>
        <begin position="291"/>
        <end position="443"/>
    </location>
</feature>
<dbReference type="InterPro" id="IPR011650">
    <property type="entry name" value="Peptidase_M20_dimer"/>
</dbReference>
<dbReference type="PROSITE" id="PS00758">
    <property type="entry name" value="ARGE_DAPE_CPG2_1"/>
    <property type="match status" value="1"/>
</dbReference>
<dbReference type="STRING" id="765440.A0A0C3FTA5"/>
<keyword evidence="2" id="KW-0645">Protease</keyword>
<evidence type="ECO:0000256" key="5">
    <source>
        <dbReference type="ARBA" id="ARBA00022833"/>
    </source>
</evidence>
<evidence type="ECO:0000256" key="1">
    <source>
        <dbReference type="ARBA" id="ARBA00006247"/>
    </source>
</evidence>
<evidence type="ECO:0000256" key="4">
    <source>
        <dbReference type="ARBA" id="ARBA00022801"/>
    </source>
</evidence>
<keyword evidence="5 7" id="KW-0862">Zinc</keyword>
<gene>
    <name evidence="10" type="ORF">PILCRDRAFT_447597</name>
</gene>
<keyword evidence="11" id="KW-1185">Reference proteome</keyword>
<evidence type="ECO:0000256" key="3">
    <source>
        <dbReference type="ARBA" id="ARBA00022723"/>
    </source>
</evidence>
<feature type="active site" description="Proton acceptor" evidence="6">
    <location>
        <position position="244"/>
    </location>
</feature>
<feature type="binding site" evidence="7">
    <location>
        <position position="210"/>
    </location>
    <ligand>
        <name>Zn(2+)</name>
        <dbReference type="ChEBI" id="CHEBI:29105"/>
        <label>2</label>
    </ligand>
</feature>
<dbReference type="InterPro" id="IPR002933">
    <property type="entry name" value="Peptidase_M20"/>
</dbReference>
<reference evidence="11" key="2">
    <citation type="submission" date="2015-01" db="EMBL/GenBank/DDBJ databases">
        <title>Evolutionary Origins and Diversification of the Mycorrhizal Mutualists.</title>
        <authorList>
            <consortium name="DOE Joint Genome Institute"/>
            <consortium name="Mycorrhizal Genomics Consortium"/>
            <person name="Kohler A."/>
            <person name="Kuo A."/>
            <person name="Nagy L.G."/>
            <person name="Floudas D."/>
            <person name="Copeland A."/>
            <person name="Barry K.W."/>
            <person name="Cichocki N."/>
            <person name="Veneault-Fourrey C."/>
            <person name="LaButti K."/>
            <person name="Lindquist E.A."/>
            <person name="Lipzen A."/>
            <person name="Lundell T."/>
            <person name="Morin E."/>
            <person name="Murat C."/>
            <person name="Riley R."/>
            <person name="Ohm R."/>
            <person name="Sun H."/>
            <person name="Tunlid A."/>
            <person name="Henrissat B."/>
            <person name="Grigoriev I.V."/>
            <person name="Hibbett D.S."/>
            <person name="Martin F."/>
        </authorList>
    </citation>
    <scope>NUCLEOTIDE SEQUENCE [LARGE SCALE GENOMIC DNA]</scope>
    <source>
        <strain evidence="11">F 1598</strain>
    </source>
</reference>
<feature type="binding site" evidence="7">
    <location>
        <position position="245"/>
    </location>
    <ligand>
        <name>Zn(2+)</name>
        <dbReference type="ChEBI" id="CHEBI:29105"/>
        <label>1</label>
    </ligand>
</feature>
<dbReference type="EMBL" id="KN832992">
    <property type="protein sequence ID" value="KIM82989.1"/>
    <property type="molecule type" value="Genomic_DNA"/>
</dbReference>
<comment type="similarity">
    <text evidence="1">Belongs to the peptidase M20A family.</text>
</comment>
<dbReference type="HOGENOM" id="CLU_021802_11_0_1"/>
<dbReference type="InParanoid" id="A0A0C3FTA5"/>
<evidence type="ECO:0000256" key="6">
    <source>
        <dbReference type="PIRSR" id="PIRSR037217-1"/>
    </source>
</evidence>
<feature type="active site" evidence="6">
    <location>
        <position position="177"/>
    </location>
</feature>
<dbReference type="Gene3D" id="3.40.630.10">
    <property type="entry name" value="Zn peptidases"/>
    <property type="match status" value="1"/>
</dbReference>
<accession>A0A0C3FTA5</accession>
<dbReference type="Proteomes" id="UP000054166">
    <property type="component" value="Unassembled WGS sequence"/>
</dbReference>
<feature type="binding site" evidence="7">
    <location>
        <position position="210"/>
    </location>
    <ligand>
        <name>Zn(2+)</name>
        <dbReference type="ChEBI" id="CHEBI:29105"/>
        <label>1</label>
    </ligand>
</feature>
<dbReference type="GO" id="GO:0051603">
    <property type="term" value="P:proteolysis involved in protein catabolic process"/>
    <property type="evidence" value="ECO:0007669"/>
    <property type="project" value="TreeGrafter"/>
</dbReference>
<dbReference type="Pfam" id="PF07687">
    <property type="entry name" value="M20_dimer"/>
    <property type="match status" value="1"/>
</dbReference>
<keyword evidence="3 7" id="KW-0479">Metal-binding</keyword>
<feature type="compositionally biased region" description="Polar residues" evidence="8">
    <location>
        <begin position="7"/>
        <end position="24"/>
    </location>
</feature>
<dbReference type="Pfam" id="PF01546">
    <property type="entry name" value="Peptidase_M20"/>
    <property type="match status" value="1"/>
</dbReference>
<evidence type="ECO:0000313" key="11">
    <source>
        <dbReference type="Proteomes" id="UP000054166"/>
    </source>
</evidence>
<dbReference type="PIRSF" id="PIRSF037217">
    <property type="entry name" value="Carboxypeptidase_S"/>
    <property type="match status" value="1"/>
</dbReference>
<evidence type="ECO:0000256" key="7">
    <source>
        <dbReference type="PIRSR" id="PIRSR037217-2"/>
    </source>
</evidence>
<dbReference type="Gene3D" id="1.10.150.900">
    <property type="match status" value="1"/>
</dbReference>
<organism evidence="10 11">
    <name type="scientific">Piloderma croceum (strain F 1598)</name>
    <dbReference type="NCBI Taxonomy" id="765440"/>
    <lineage>
        <taxon>Eukaryota</taxon>
        <taxon>Fungi</taxon>
        <taxon>Dikarya</taxon>
        <taxon>Basidiomycota</taxon>
        <taxon>Agaricomycotina</taxon>
        <taxon>Agaricomycetes</taxon>
        <taxon>Agaricomycetidae</taxon>
        <taxon>Atheliales</taxon>
        <taxon>Atheliaceae</taxon>
        <taxon>Piloderma</taxon>
    </lineage>
</organism>
<dbReference type="InterPro" id="IPR036264">
    <property type="entry name" value="Bact_exopeptidase_dim_dom"/>
</dbReference>
<reference evidence="10 11" key="1">
    <citation type="submission" date="2014-04" db="EMBL/GenBank/DDBJ databases">
        <authorList>
            <consortium name="DOE Joint Genome Institute"/>
            <person name="Kuo A."/>
            <person name="Tarkka M."/>
            <person name="Buscot F."/>
            <person name="Kohler A."/>
            <person name="Nagy L.G."/>
            <person name="Floudas D."/>
            <person name="Copeland A."/>
            <person name="Barry K.W."/>
            <person name="Cichocki N."/>
            <person name="Veneault-Fourrey C."/>
            <person name="LaButti K."/>
            <person name="Lindquist E.A."/>
            <person name="Lipzen A."/>
            <person name="Lundell T."/>
            <person name="Morin E."/>
            <person name="Murat C."/>
            <person name="Sun H."/>
            <person name="Tunlid A."/>
            <person name="Henrissat B."/>
            <person name="Grigoriev I.V."/>
            <person name="Hibbett D.S."/>
            <person name="Martin F."/>
            <person name="Nordberg H.P."/>
            <person name="Cantor M.N."/>
            <person name="Hua S.X."/>
        </authorList>
    </citation>
    <scope>NUCLEOTIDE SEQUENCE [LARGE SCALE GENOMIC DNA]</scope>
    <source>
        <strain evidence="10 11">F 1598</strain>
    </source>
</reference>
<sequence length="586" mass="64249">MNEKSDSGLSLPSQSPSINDTRSKSTASRAKTVICVTLFILAQCLFWKHTGFNVPSFGGKQSSESLCPQATEIFPQKNGKNWQHLSETFSTDDFKKRAVNLLGGAVRIPTESYDGMDPVGIDPRWDAFGPFHDYLLRSFPLVHSNLKLTKVNTYGLVFHWQGSNSDLKPILLAAHQDVVPVHPDTVNEWKFPPYSGYFDGKRLWGRGSLDDKSGLIGIMTSIELLLENKFEPTRSVVLAFGFDEEASGPYGAACLADYLLLTYGKDAFALLIDEGSGIENKLGTPFATLGVAEKGYTDVRVEITSPGGHSSLPPPHTSIGMLSAILVHFESNPFGVHLKRDTPIYWMAQCLAEHAPSLPSDVKNAAKKSATSDKALKVVEEYFFQSSMFKSLAGSTQAIDLTGGGVKSNALPEQAWAVVNHRIATESSLDALKSRDTALLQSLAIQFNLTYNAFGVSQSDEDAPAYGTLTLSETFHEGLEPAPITPIDELPYQLLSGTIKATYKTRRSPEHANIPVIPGIMSGNTDTRYYWDLTKHIFRYNHYNAGNGTSLGKVHTVNESINVDAFLEMILFFTTLILNADESMSL</sequence>
<feature type="region of interest" description="Disordered" evidence="8">
    <location>
        <begin position="1"/>
        <end position="24"/>
    </location>
</feature>
<dbReference type="InterPro" id="IPR017141">
    <property type="entry name" value="Pept_M20_carboxypep"/>
</dbReference>
<dbReference type="GO" id="GO:0000328">
    <property type="term" value="C:fungal-type vacuole lumen"/>
    <property type="evidence" value="ECO:0007669"/>
    <property type="project" value="TreeGrafter"/>
</dbReference>
<dbReference type="PANTHER" id="PTHR45962">
    <property type="entry name" value="N-FATTY-ACYL-AMINO ACID SYNTHASE/HYDROLASE PM20D1"/>
    <property type="match status" value="1"/>
</dbReference>
<dbReference type="InterPro" id="IPR001261">
    <property type="entry name" value="ArgE/DapE_CS"/>
</dbReference>
<dbReference type="CDD" id="cd05674">
    <property type="entry name" value="M20_yscS"/>
    <property type="match status" value="1"/>
</dbReference>
<proteinExistence type="inferred from homology"/>
<feature type="binding site" evidence="7">
    <location>
        <position position="175"/>
    </location>
    <ligand>
        <name>Zn(2+)</name>
        <dbReference type="ChEBI" id="CHEBI:29105"/>
        <label>2</label>
    </ligand>
</feature>
<dbReference type="AlphaFoldDB" id="A0A0C3FTA5"/>
<keyword evidence="4" id="KW-0378">Hydrolase</keyword>